<dbReference type="EC" id="2.7.13.3" evidence="2"/>
<dbReference type="GO" id="GO:0046983">
    <property type="term" value="F:protein dimerization activity"/>
    <property type="evidence" value="ECO:0007669"/>
    <property type="project" value="InterPro"/>
</dbReference>
<comment type="caution">
    <text evidence="12">The sequence shown here is derived from an EMBL/GenBank/DDBJ whole genome shotgun (WGS) entry which is preliminary data.</text>
</comment>
<evidence type="ECO:0000256" key="7">
    <source>
        <dbReference type="ARBA" id="ARBA00022840"/>
    </source>
</evidence>
<dbReference type="InterPro" id="IPR036890">
    <property type="entry name" value="HATPase_C_sf"/>
</dbReference>
<feature type="transmembrane region" description="Helical" evidence="9">
    <location>
        <begin position="82"/>
        <end position="100"/>
    </location>
</feature>
<evidence type="ECO:0000256" key="1">
    <source>
        <dbReference type="ARBA" id="ARBA00000085"/>
    </source>
</evidence>
<dbReference type="EMBL" id="JABFXE010000111">
    <property type="protein sequence ID" value="NUQ87326.1"/>
    <property type="molecule type" value="Genomic_DNA"/>
</dbReference>
<dbReference type="InterPro" id="IPR050482">
    <property type="entry name" value="Sensor_HK_TwoCompSys"/>
</dbReference>
<evidence type="ECO:0000256" key="6">
    <source>
        <dbReference type="ARBA" id="ARBA00022777"/>
    </source>
</evidence>
<keyword evidence="4" id="KW-0808">Transferase</keyword>
<evidence type="ECO:0000256" key="9">
    <source>
        <dbReference type="SAM" id="Phobius"/>
    </source>
</evidence>
<protein>
    <recommendedName>
        <fullName evidence="2">histidine kinase</fullName>
        <ecNumber evidence="2">2.7.13.3</ecNumber>
    </recommendedName>
</protein>
<dbReference type="Proteomes" id="UP000574690">
    <property type="component" value="Unassembled WGS sequence"/>
</dbReference>
<feature type="transmembrane region" description="Helical" evidence="9">
    <location>
        <begin position="12"/>
        <end position="32"/>
    </location>
</feature>
<keyword evidence="5" id="KW-0547">Nucleotide-binding</keyword>
<keyword evidence="9" id="KW-0472">Membrane</keyword>
<keyword evidence="3" id="KW-0597">Phosphoprotein</keyword>
<dbReference type="SUPFAM" id="SSF55874">
    <property type="entry name" value="ATPase domain of HSP90 chaperone/DNA topoisomerase II/histidine kinase"/>
    <property type="match status" value="1"/>
</dbReference>
<evidence type="ECO:0000256" key="2">
    <source>
        <dbReference type="ARBA" id="ARBA00012438"/>
    </source>
</evidence>
<reference evidence="12 13" key="1">
    <citation type="submission" date="2020-05" db="EMBL/GenBank/DDBJ databases">
        <title>DNA-SIP metagenomic assembled genomes.</title>
        <authorList>
            <person name="Yu J."/>
        </authorList>
    </citation>
    <scope>NUCLEOTIDE SEQUENCE [LARGE SCALE GENOMIC DNA]</scope>
    <source>
        <strain evidence="12">Bin5.27</strain>
    </source>
</reference>
<feature type="transmembrane region" description="Helical" evidence="9">
    <location>
        <begin position="107"/>
        <end position="125"/>
    </location>
</feature>
<keyword evidence="8" id="KW-0902">Two-component regulatory system</keyword>
<dbReference type="InterPro" id="IPR003594">
    <property type="entry name" value="HATPase_dom"/>
</dbReference>
<dbReference type="InterPro" id="IPR011712">
    <property type="entry name" value="Sig_transdc_His_kin_sub3_dim/P"/>
</dbReference>
<sequence>MTTTNATRPRLPAPVFDIGLAVLLALLASGGTVGANDGHRPEPVAFALIWAMAAFLAVRRLSPEAALAGTVAGLSVYLYLDLPPGPVFLLPAIAVFFYAFTRSVRALAIALGVLFVYTIALHQVIDPGRSLWFIATLTVLWLGIPAVGCRIAREARRARAREREAERERYRADERVEMAREIHDVVGHSLAVVSMNAGVALHTAEKHAGTPEGVVENLRAIREASNLALQDLRATLAPLRRGQAPELRPTGAISDIAALVDGVRKGGLPVEYQLTGDPAAVPVNVAATAYRVVQESLTNVIRHSGATKAVVQIVCDPEALRVHILDDGRGGPLHPDRMGQGVTGMMERVQAGGGAFTAAPRPSGGFAVKAHIPYDRKEAR</sequence>
<dbReference type="GO" id="GO:0000155">
    <property type="term" value="F:phosphorelay sensor kinase activity"/>
    <property type="evidence" value="ECO:0007669"/>
    <property type="project" value="InterPro"/>
</dbReference>
<feature type="transmembrane region" description="Helical" evidence="9">
    <location>
        <begin position="131"/>
        <end position="152"/>
    </location>
</feature>
<dbReference type="GO" id="GO:0016020">
    <property type="term" value="C:membrane"/>
    <property type="evidence" value="ECO:0007669"/>
    <property type="project" value="InterPro"/>
</dbReference>
<accession>A0A850C8W7</accession>
<dbReference type="Gene3D" id="1.20.5.1930">
    <property type="match status" value="1"/>
</dbReference>
<evidence type="ECO:0000313" key="13">
    <source>
        <dbReference type="Proteomes" id="UP000574690"/>
    </source>
</evidence>
<keyword evidence="9" id="KW-1133">Transmembrane helix</keyword>
<organism evidence="12 13">
    <name type="scientific">Glycomyces artemisiae</name>
    <dbReference type="NCBI Taxonomy" id="1076443"/>
    <lineage>
        <taxon>Bacteria</taxon>
        <taxon>Bacillati</taxon>
        <taxon>Actinomycetota</taxon>
        <taxon>Actinomycetes</taxon>
        <taxon>Glycomycetales</taxon>
        <taxon>Glycomycetaceae</taxon>
        <taxon>Glycomyces</taxon>
    </lineage>
</organism>
<dbReference type="PANTHER" id="PTHR24421">
    <property type="entry name" value="NITRATE/NITRITE SENSOR PROTEIN NARX-RELATED"/>
    <property type="match status" value="1"/>
</dbReference>
<dbReference type="Pfam" id="PF02518">
    <property type="entry name" value="HATPase_c"/>
    <property type="match status" value="1"/>
</dbReference>
<dbReference type="AlphaFoldDB" id="A0A850C8W7"/>
<dbReference type="PANTHER" id="PTHR24421:SF10">
    <property type="entry name" value="NITRATE_NITRITE SENSOR PROTEIN NARQ"/>
    <property type="match status" value="1"/>
</dbReference>
<name>A0A850C8W7_9ACTN</name>
<feature type="domain" description="Histidine kinase/HSP90-like ATPase" evidence="10">
    <location>
        <begin position="288"/>
        <end position="374"/>
    </location>
</feature>
<keyword evidence="7" id="KW-0067">ATP-binding</keyword>
<dbReference type="Pfam" id="PF07730">
    <property type="entry name" value="HisKA_3"/>
    <property type="match status" value="1"/>
</dbReference>
<keyword evidence="9" id="KW-0812">Transmembrane</keyword>
<evidence type="ECO:0000313" key="12">
    <source>
        <dbReference type="EMBL" id="NUQ87326.1"/>
    </source>
</evidence>
<gene>
    <name evidence="12" type="ORF">HOQ43_02525</name>
</gene>
<evidence type="ECO:0000259" key="10">
    <source>
        <dbReference type="Pfam" id="PF02518"/>
    </source>
</evidence>
<evidence type="ECO:0000259" key="11">
    <source>
        <dbReference type="Pfam" id="PF07730"/>
    </source>
</evidence>
<keyword evidence="6 12" id="KW-0418">Kinase</keyword>
<evidence type="ECO:0000256" key="8">
    <source>
        <dbReference type="ARBA" id="ARBA00023012"/>
    </source>
</evidence>
<feature type="domain" description="Signal transduction histidine kinase subgroup 3 dimerisation and phosphoacceptor" evidence="11">
    <location>
        <begin position="174"/>
        <end position="242"/>
    </location>
</feature>
<dbReference type="Gene3D" id="3.30.565.10">
    <property type="entry name" value="Histidine kinase-like ATPase, C-terminal domain"/>
    <property type="match status" value="1"/>
</dbReference>
<comment type="catalytic activity">
    <reaction evidence="1">
        <text>ATP + protein L-histidine = ADP + protein N-phospho-L-histidine.</text>
        <dbReference type="EC" id="2.7.13.3"/>
    </reaction>
</comment>
<proteinExistence type="predicted"/>
<evidence type="ECO:0000256" key="5">
    <source>
        <dbReference type="ARBA" id="ARBA00022741"/>
    </source>
</evidence>
<evidence type="ECO:0000256" key="3">
    <source>
        <dbReference type="ARBA" id="ARBA00022553"/>
    </source>
</evidence>
<dbReference type="GO" id="GO:0005524">
    <property type="term" value="F:ATP binding"/>
    <property type="evidence" value="ECO:0007669"/>
    <property type="project" value="UniProtKB-KW"/>
</dbReference>
<evidence type="ECO:0000256" key="4">
    <source>
        <dbReference type="ARBA" id="ARBA00022679"/>
    </source>
</evidence>
<dbReference type="CDD" id="cd16917">
    <property type="entry name" value="HATPase_UhpB-NarQ-NarX-like"/>
    <property type="match status" value="1"/>
</dbReference>